<reference evidence="1 2" key="1">
    <citation type="journal article" date="2019" name="Sci. Rep.">
        <title>Comparative genomics of chytrid fungi reveal insights into the obligate biotrophic and pathogenic lifestyle of Synchytrium endobioticum.</title>
        <authorList>
            <person name="van de Vossenberg B.T.L.H."/>
            <person name="Warris S."/>
            <person name="Nguyen H.D.T."/>
            <person name="van Gent-Pelzer M.P.E."/>
            <person name="Joly D.L."/>
            <person name="van de Geest H.C."/>
            <person name="Bonants P.J.M."/>
            <person name="Smith D.S."/>
            <person name="Levesque C.A."/>
            <person name="van der Lee T.A.J."/>
        </authorList>
    </citation>
    <scope>NUCLEOTIDE SEQUENCE [LARGE SCALE GENOMIC DNA]</scope>
    <source>
        <strain evidence="1 2">MB42</strain>
    </source>
</reference>
<dbReference type="VEuPathDB" id="FungiDB:SeMB42_g06356"/>
<keyword evidence="2" id="KW-1185">Reference proteome</keyword>
<organism evidence="1 2">
    <name type="scientific">Synchytrium endobioticum</name>
    <dbReference type="NCBI Taxonomy" id="286115"/>
    <lineage>
        <taxon>Eukaryota</taxon>
        <taxon>Fungi</taxon>
        <taxon>Fungi incertae sedis</taxon>
        <taxon>Chytridiomycota</taxon>
        <taxon>Chytridiomycota incertae sedis</taxon>
        <taxon>Chytridiomycetes</taxon>
        <taxon>Synchytriales</taxon>
        <taxon>Synchytriaceae</taxon>
        <taxon>Synchytrium</taxon>
    </lineage>
</organism>
<evidence type="ECO:0000313" key="2">
    <source>
        <dbReference type="Proteomes" id="UP000317494"/>
    </source>
</evidence>
<proteinExistence type="predicted"/>
<dbReference type="Proteomes" id="UP000317494">
    <property type="component" value="Unassembled WGS sequence"/>
</dbReference>
<sequence>MTTPTCTTRTTEAPPCGKLRYQTAIGLAKDDKVVIWGNGNFTGLGRKQGAPTKARKRHARWQVCWRTQDVLKRTIVGLFMQLVQARHQHRVGLTTTLNFFKHTDHRLSEYDMQNKNLADTRIYLAIE</sequence>
<dbReference type="EMBL" id="QEAN01000351">
    <property type="protein sequence ID" value="TPX39485.1"/>
    <property type="molecule type" value="Genomic_DNA"/>
</dbReference>
<name>A0A507CM11_9FUNG</name>
<dbReference type="AlphaFoldDB" id="A0A507CM11"/>
<gene>
    <name evidence="1" type="ORF">SeMB42_g06356</name>
</gene>
<comment type="caution">
    <text evidence="1">The sequence shown here is derived from an EMBL/GenBank/DDBJ whole genome shotgun (WGS) entry which is preliminary data.</text>
</comment>
<accession>A0A507CM11</accession>
<evidence type="ECO:0000313" key="1">
    <source>
        <dbReference type="EMBL" id="TPX39485.1"/>
    </source>
</evidence>
<protein>
    <submittedName>
        <fullName evidence="1">Uncharacterized protein</fullName>
    </submittedName>
</protein>